<evidence type="ECO:0000256" key="1">
    <source>
        <dbReference type="ARBA" id="ARBA00004776"/>
    </source>
</evidence>
<dbReference type="EMBL" id="CP097770">
    <property type="protein sequence ID" value="URJ50056.1"/>
    <property type="molecule type" value="Genomic_DNA"/>
</dbReference>
<name>A0AAE9L8D2_PAEPO</name>
<comment type="similarity">
    <text evidence="2">Belongs to the glycosyltransferase 2 family.</text>
</comment>
<dbReference type="AlphaFoldDB" id="A0AAE9L8D2"/>
<organism evidence="6 7">
    <name type="scientific">Paenibacillus polymyxa</name>
    <name type="common">Bacillus polymyxa</name>
    <dbReference type="NCBI Taxonomy" id="1406"/>
    <lineage>
        <taxon>Bacteria</taxon>
        <taxon>Bacillati</taxon>
        <taxon>Bacillota</taxon>
        <taxon>Bacilli</taxon>
        <taxon>Bacillales</taxon>
        <taxon>Paenibacillaceae</taxon>
        <taxon>Paenibacillus</taxon>
    </lineage>
</organism>
<dbReference type="GO" id="GO:0016740">
    <property type="term" value="F:transferase activity"/>
    <property type="evidence" value="ECO:0007669"/>
    <property type="project" value="UniProtKB-KW"/>
</dbReference>
<evidence type="ECO:0000259" key="5">
    <source>
        <dbReference type="Pfam" id="PF00535"/>
    </source>
</evidence>
<dbReference type="InterPro" id="IPR001173">
    <property type="entry name" value="Glyco_trans_2-like"/>
</dbReference>
<accession>A0AAE9L8D2</accession>
<keyword evidence="3" id="KW-0328">Glycosyltransferase</keyword>
<evidence type="ECO:0000256" key="4">
    <source>
        <dbReference type="ARBA" id="ARBA00022679"/>
    </source>
</evidence>
<dbReference type="Gene3D" id="3.90.550.10">
    <property type="entry name" value="Spore Coat Polysaccharide Biosynthesis Protein SpsA, Chain A"/>
    <property type="match status" value="2"/>
</dbReference>
<dbReference type="Pfam" id="PF00535">
    <property type="entry name" value="Glycos_transf_2"/>
    <property type="match status" value="1"/>
</dbReference>
<comment type="pathway">
    <text evidence="1">Cell wall biogenesis; cell wall polysaccharide biosynthesis.</text>
</comment>
<dbReference type="PANTHER" id="PTHR43179">
    <property type="entry name" value="RHAMNOSYLTRANSFERASE WBBL"/>
    <property type="match status" value="1"/>
</dbReference>
<keyword evidence="4" id="KW-0808">Transferase</keyword>
<reference evidence="6" key="1">
    <citation type="submission" date="2022-11" db="EMBL/GenBank/DDBJ databases">
        <authorList>
            <person name="Vasilchenko N.G."/>
            <person name="Prazdnova E.V."/>
            <person name="Gorovtsov A.V."/>
            <person name="Chistyakov V.A."/>
            <person name="Pak M.L."/>
        </authorList>
    </citation>
    <scope>NUCLEOTIDE SEQUENCE</scope>
    <source>
        <strain evidence="6">R 4.5</strain>
    </source>
</reference>
<evidence type="ECO:0000256" key="2">
    <source>
        <dbReference type="ARBA" id="ARBA00006739"/>
    </source>
</evidence>
<dbReference type="InterPro" id="IPR029044">
    <property type="entry name" value="Nucleotide-diphossugar_trans"/>
</dbReference>
<dbReference type="PANTHER" id="PTHR43179:SF12">
    <property type="entry name" value="GALACTOFURANOSYLTRANSFERASE GLFT2"/>
    <property type="match status" value="1"/>
</dbReference>
<dbReference type="CDD" id="cd04186">
    <property type="entry name" value="GT_2_like_c"/>
    <property type="match status" value="1"/>
</dbReference>
<dbReference type="Pfam" id="PF13641">
    <property type="entry name" value="Glyco_tranf_2_3"/>
    <property type="match status" value="1"/>
</dbReference>
<sequence length="402" mass="46557">MSYKISIVIVNFNGKRYIKNLFDSLSKMDSAGLTYEIVFVDNNSTDDSIQFLTESYRDVFPNLKILETKENLGFAGGNNYGVKHSEGEYVVFLNNDTAVEKNWLLEMYTFFSSQKNIGMVASKLIFFHDFIKVQVKTQDKIIISSNVQINDISQKVDMKFTKNLLYMDSELTCFGHTVFYLPLIHGVSEYSIDLKIIKEHDQTTDFIIIGENSYSLHEKIVLDEDFISNNKVTLIQNAGSGVDEDFNGFDQGFCEEDQGQYDIAREIDSCCGAAMMIRRDLFVEIGGFDSKFFMYYEDTDLSYRVKKQGLQLLFCPTALVRHVHTGSSQEWSPFFVFHVYRNKLLFISKNFKFKTFAKQFILYVAHVIKEVFFTKQKTSLKRAKLKALFAVIKIYPSYWTKK</sequence>
<proteinExistence type="inferred from homology"/>
<evidence type="ECO:0000313" key="7">
    <source>
        <dbReference type="Proteomes" id="UP001055784"/>
    </source>
</evidence>
<dbReference type="RefSeq" id="WP_250260311.1">
    <property type="nucleotide sequence ID" value="NZ_CP097770.1"/>
</dbReference>
<evidence type="ECO:0000256" key="3">
    <source>
        <dbReference type="ARBA" id="ARBA00022676"/>
    </source>
</evidence>
<gene>
    <name evidence="6" type="ORF">MF626_004473</name>
</gene>
<evidence type="ECO:0000313" key="6">
    <source>
        <dbReference type="EMBL" id="URJ50056.1"/>
    </source>
</evidence>
<dbReference type="Proteomes" id="UP001055784">
    <property type="component" value="Chromosome"/>
</dbReference>
<protein>
    <submittedName>
        <fullName evidence="6">Glycosyltransferase family 2 protein</fullName>
    </submittedName>
</protein>
<dbReference type="SUPFAM" id="SSF53448">
    <property type="entry name" value="Nucleotide-diphospho-sugar transferases"/>
    <property type="match status" value="1"/>
</dbReference>
<feature type="domain" description="Glycosyltransferase 2-like" evidence="5">
    <location>
        <begin position="6"/>
        <end position="118"/>
    </location>
</feature>